<accession>A0A6I6MNP0</accession>
<dbReference type="KEGG" id="tsv:DSM104635_01205"/>
<evidence type="ECO:0000313" key="3">
    <source>
        <dbReference type="EMBL" id="QGZ94387.1"/>
    </source>
</evidence>
<feature type="compositionally biased region" description="Basic and acidic residues" evidence="1">
    <location>
        <begin position="263"/>
        <end position="273"/>
    </location>
</feature>
<keyword evidence="2" id="KW-0812">Transmembrane</keyword>
<evidence type="ECO:0000313" key="4">
    <source>
        <dbReference type="Proteomes" id="UP000431269"/>
    </source>
</evidence>
<evidence type="ECO:0000256" key="1">
    <source>
        <dbReference type="SAM" id="MobiDB-lite"/>
    </source>
</evidence>
<gene>
    <name evidence="3" type="ORF">DSM104635_01205</name>
</gene>
<organism evidence="3 4">
    <name type="scientific">Terricaulis silvestris</name>
    <dbReference type="NCBI Taxonomy" id="2686094"/>
    <lineage>
        <taxon>Bacteria</taxon>
        <taxon>Pseudomonadati</taxon>
        <taxon>Pseudomonadota</taxon>
        <taxon>Alphaproteobacteria</taxon>
        <taxon>Caulobacterales</taxon>
        <taxon>Caulobacteraceae</taxon>
        <taxon>Terricaulis</taxon>
    </lineage>
</organism>
<feature type="transmembrane region" description="Helical" evidence="2">
    <location>
        <begin position="170"/>
        <end position="191"/>
    </location>
</feature>
<feature type="compositionally biased region" description="Basic and acidic residues" evidence="1">
    <location>
        <begin position="292"/>
        <end position="305"/>
    </location>
</feature>
<name>A0A6I6MNP0_9CAUL</name>
<keyword evidence="2" id="KW-1133">Transmembrane helix</keyword>
<keyword evidence="2" id="KW-0472">Membrane</keyword>
<keyword evidence="4" id="KW-1185">Reference proteome</keyword>
<proteinExistence type="predicted"/>
<feature type="region of interest" description="Disordered" evidence="1">
    <location>
        <begin position="237"/>
        <end position="305"/>
    </location>
</feature>
<dbReference type="AlphaFoldDB" id="A0A6I6MNP0"/>
<dbReference type="RefSeq" id="WP_228445901.1">
    <property type="nucleotide sequence ID" value="NZ_CP047045.1"/>
</dbReference>
<reference evidence="4" key="1">
    <citation type="submission" date="2019-12" db="EMBL/GenBank/DDBJ databases">
        <title>Complete genome of Terracaulis silvestris 0127_4.</title>
        <authorList>
            <person name="Vieira S."/>
            <person name="Riedel T."/>
            <person name="Sproer C."/>
            <person name="Pascual J."/>
            <person name="Boedeker C."/>
            <person name="Overmann J."/>
        </authorList>
    </citation>
    <scope>NUCLEOTIDE SEQUENCE [LARGE SCALE GENOMIC DNA]</scope>
    <source>
        <strain evidence="4">0127_4</strain>
    </source>
</reference>
<evidence type="ECO:0000256" key="2">
    <source>
        <dbReference type="SAM" id="Phobius"/>
    </source>
</evidence>
<dbReference type="EMBL" id="CP047045">
    <property type="protein sequence ID" value="QGZ94387.1"/>
    <property type="molecule type" value="Genomic_DNA"/>
</dbReference>
<dbReference type="Proteomes" id="UP000431269">
    <property type="component" value="Chromosome"/>
</dbReference>
<protein>
    <submittedName>
        <fullName evidence="3">Uncharacterized protein</fullName>
    </submittedName>
</protein>
<sequence>MRDARQASATGHLRGRGNVMADVVLVCVRQDIERAEALAEMFDDFGFSVSDVADDDTLPWCGAGVVVWTEAAKASADLGVVVMRIIATGKGVVLNFTDTAAPEGAALCFDMTQWNGDPDDASLDRMFFALDRMMIAARASRPADWRPPVEKTIAQFPVARRPARSGPAPAFRALATALVVIGAVLATGLAIGASREQPSRAVVVRLPVEHQARVTLADVAPVGVAYDLAASPVEDTPVGRRGIEPPSATSVWRAERTPAPVRSWDRLGDRPERVTPMAFSVEPANASTTDPAADKPERDKPEGHV</sequence>